<reference evidence="4 5" key="1">
    <citation type="submission" date="2020-04" db="EMBL/GenBank/DDBJ databases">
        <authorList>
            <person name="Zhang R."/>
            <person name="Schippers A."/>
        </authorList>
    </citation>
    <scope>NUCLEOTIDE SEQUENCE [LARGE SCALE GENOMIC DNA]</scope>
    <source>
        <strain evidence="4 5">DSM 109850</strain>
    </source>
</reference>
<name>A0A7Y0L2F8_9FIRM</name>
<dbReference type="RefSeq" id="WP_169098038.1">
    <property type="nucleotide sequence ID" value="NZ_JABBVZ010000016.1"/>
</dbReference>
<protein>
    <recommendedName>
        <fullName evidence="3">Peptidase C39-like domain-containing protein</fullName>
    </recommendedName>
</protein>
<keyword evidence="2" id="KW-1133">Transmembrane helix</keyword>
<keyword evidence="2" id="KW-0812">Transmembrane</keyword>
<evidence type="ECO:0000256" key="2">
    <source>
        <dbReference type="SAM" id="Phobius"/>
    </source>
</evidence>
<feature type="transmembrane region" description="Helical" evidence="2">
    <location>
        <begin position="12"/>
        <end position="29"/>
    </location>
</feature>
<evidence type="ECO:0000313" key="4">
    <source>
        <dbReference type="EMBL" id="NMP22064.1"/>
    </source>
</evidence>
<dbReference type="PANTHER" id="PTHR37806:SF1">
    <property type="entry name" value="PEPTIDASE C39-LIKE DOMAIN-CONTAINING PROTEIN"/>
    <property type="match status" value="1"/>
</dbReference>
<feature type="domain" description="Peptidase C39-like" evidence="3">
    <location>
        <begin position="76"/>
        <end position="245"/>
    </location>
</feature>
<feature type="region of interest" description="Disordered" evidence="1">
    <location>
        <begin position="43"/>
        <end position="64"/>
    </location>
</feature>
<evidence type="ECO:0000259" key="3">
    <source>
        <dbReference type="Pfam" id="PF13529"/>
    </source>
</evidence>
<gene>
    <name evidence="4" type="ORF">HIJ39_06840</name>
</gene>
<dbReference type="Pfam" id="PF13529">
    <property type="entry name" value="Peptidase_C39_2"/>
    <property type="match status" value="1"/>
</dbReference>
<keyword evidence="2" id="KW-0472">Membrane</keyword>
<dbReference type="EMBL" id="JABBVZ010000016">
    <property type="protein sequence ID" value="NMP22064.1"/>
    <property type="molecule type" value="Genomic_DNA"/>
</dbReference>
<dbReference type="Proteomes" id="UP000533476">
    <property type="component" value="Unassembled WGS sequence"/>
</dbReference>
<dbReference type="PANTHER" id="PTHR37806">
    <property type="entry name" value="LMO0724 PROTEIN"/>
    <property type="match status" value="1"/>
</dbReference>
<accession>A0A7Y0L2F8</accession>
<dbReference type="Gene3D" id="3.90.70.10">
    <property type="entry name" value="Cysteine proteinases"/>
    <property type="match status" value="1"/>
</dbReference>
<keyword evidence="5" id="KW-1185">Reference proteome</keyword>
<organism evidence="4 5">
    <name type="scientific">Sulfobacillus harzensis</name>
    <dbReference type="NCBI Taxonomy" id="2729629"/>
    <lineage>
        <taxon>Bacteria</taxon>
        <taxon>Bacillati</taxon>
        <taxon>Bacillota</taxon>
        <taxon>Clostridia</taxon>
        <taxon>Eubacteriales</taxon>
        <taxon>Clostridiales Family XVII. Incertae Sedis</taxon>
        <taxon>Sulfobacillus</taxon>
    </lineage>
</organism>
<dbReference type="AlphaFoldDB" id="A0A7Y0L2F8"/>
<dbReference type="InterPro" id="IPR039564">
    <property type="entry name" value="Peptidase_C39-like"/>
</dbReference>
<evidence type="ECO:0000313" key="5">
    <source>
        <dbReference type="Proteomes" id="UP000533476"/>
    </source>
</evidence>
<proteinExistence type="predicted"/>
<evidence type="ECO:0000256" key="1">
    <source>
        <dbReference type="SAM" id="MobiDB-lite"/>
    </source>
</evidence>
<comment type="caution">
    <text evidence="4">The sequence shown here is derived from an EMBL/GenBank/DDBJ whole genome shotgun (WGS) entry which is preliminary data.</text>
</comment>
<sequence>MGRRRRRVRPRWGGLVIGILLVAGGYMVSHRLFSAPRPAVRTGLPAIGHKPKPPKRSVAPSHRSAPMPSHALIHVVGIDQYPQLPNGCEVTSLTMLMDAVGHPVSKMTLAAEMPKDPTKLVLDTTTNASGQTVHHVQYWGNPNIGFVGSVYQAGEGYGIYHGPMTKFLNQLLPGQAEDLTGSSFHTILQHVAAGIPVEVWTTITFKPTTDWVTWQSPEGPVKATPLEHAVLLVGYGPGVLYVNNPLNGEAAEKIPEAPFLQSWDQLGKQAITVKLPASGTR</sequence>